<reference evidence="3 4" key="2">
    <citation type="journal article" date="2020" name="Int. J. Syst. Evol. Microbiol.">
        <title>Sulfuracidifex tepidarius gen. nov., sp. nov. and transfer of Sulfolobus metallicus Huber and Stetter 1992 to the genus Sulfuracidifex as Sulfuracidifex metallicus comb. nov.</title>
        <authorList>
            <person name="Itoh T."/>
            <person name="Miura T."/>
            <person name="Sakai H.D."/>
            <person name="Kato S."/>
            <person name="Ohkuma M."/>
            <person name="Takashina T."/>
        </authorList>
    </citation>
    <scope>NUCLEOTIDE SEQUENCE</scope>
    <source>
        <strain evidence="2 4">IC-006</strain>
        <strain evidence="3">IC-007</strain>
    </source>
</reference>
<name>A0A510E1Y0_9CREN</name>
<reference evidence="5" key="1">
    <citation type="submission" date="2018-09" db="EMBL/GenBank/DDBJ databases">
        <title>Complete Genome Sequencing of Sulfolobus sp. JCM 16834.</title>
        <authorList>
            <person name="Kato S."/>
            <person name="Itoh T."/>
            <person name="Ohkuma M."/>
        </authorList>
    </citation>
    <scope>NUCLEOTIDE SEQUENCE [LARGE SCALE GENOMIC DNA]</scope>
    <source>
        <strain evidence="5">IC-007</strain>
    </source>
</reference>
<dbReference type="STRING" id="1294262.GCA_001316085_02497"/>
<dbReference type="KEGG" id="step:IC006_1006"/>
<keyword evidence="1" id="KW-0472">Membrane</keyword>
<dbReference type="RefSeq" id="WP_054846481.1">
    <property type="nucleotide sequence ID" value="NZ_AP018929.1"/>
</dbReference>
<accession>A0A510E1Y0</accession>
<gene>
    <name evidence="2" type="ORF">IC006_1006</name>
    <name evidence="3" type="ORF">IC007_0977</name>
</gene>
<evidence type="ECO:0000313" key="4">
    <source>
        <dbReference type="Proteomes" id="UP000322983"/>
    </source>
</evidence>
<evidence type="ECO:0000313" key="2">
    <source>
        <dbReference type="EMBL" id="BBG23716.1"/>
    </source>
</evidence>
<evidence type="ECO:0000313" key="5">
    <source>
        <dbReference type="Proteomes" id="UP000325030"/>
    </source>
</evidence>
<dbReference type="Proteomes" id="UP000325030">
    <property type="component" value="Chromosome"/>
</dbReference>
<protein>
    <submittedName>
        <fullName evidence="3">Uncharacterized protein</fullName>
    </submittedName>
</protein>
<keyword evidence="1" id="KW-1133">Transmembrane helix</keyword>
<feature type="transmembrane region" description="Helical" evidence="1">
    <location>
        <begin position="54"/>
        <end position="77"/>
    </location>
</feature>
<keyword evidence="4" id="KW-1185">Reference proteome</keyword>
<dbReference type="GeneID" id="41717339"/>
<dbReference type="EMBL" id="AP018929">
    <property type="protein sequence ID" value="BBG23716.1"/>
    <property type="molecule type" value="Genomic_DNA"/>
</dbReference>
<keyword evidence="1" id="KW-0812">Transmembrane</keyword>
<feature type="transmembrane region" description="Helical" evidence="1">
    <location>
        <begin position="21"/>
        <end position="48"/>
    </location>
</feature>
<dbReference type="EMBL" id="AP018930">
    <property type="protein sequence ID" value="BBG26467.1"/>
    <property type="molecule type" value="Genomic_DNA"/>
</dbReference>
<dbReference type="AlphaFoldDB" id="A0A510E1Y0"/>
<dbReference type="Proteomes" id="UP000322983">
    <property type="component" value="Chromosome"/>
</dbReference>
<evidence type="ECO:0000256" key="1">
    <source>
        <dbReference type="SAM" id="Phobius"/>
    </source>
</evidence>
<feature type="transmembrane region" description="Helical" evidence="1">
    <location>
        <begin position="84"/>
        <end position="104"/>
    </location>
</feature>
<organism evidence="3 5">
    <name type="scientific">Sulfuracidifex tepidarius</name>
    <dbReference type="NCBI Taxonomy" id="1294262"/>
    <lineage>
        <taxon>Archaea</taxon>
        <taxon>Thermoproteota</taxon>
        <taxon>Thermoprotei</taxon>
        <taxon>Sulfolobales</taxon>
        <taxon>Sulfolobaceae</taxon>
        <taxon>Sulfuracidifex</taxon>
    </lineage>
</organism>
<evidence type="ECO:0000313" key="3">
    <source>
        <dbReference type="EMBL" id="BBG26467.1"/>
    </source>
</evidence>
<proteinExistence type="predicted"/>
<sequence length="105" mass="10307">MIIKSKGYMHKLSNETQVAILSVFVLAMLAVFPFQIMIAGIIMGSLLYTAGGSALGGIGIGLAGPVAGYAATAGYTISVAGTSVAVSDILFGAGLALAGTGVGLV</sequence>
<accession>A0A510DU04</accession>